<gene>
    <name evidence="4" type="ordered locus">TREPR_3138</name>
</gene>
<dbReference type="GO" id="GO:0032153">
    <property type="term" value="C:cell division site"/>
    <property type="evidence" value="ECO:0007669"/>
    <property type="project" value="TreeGrafter"/>
</dbReference>
<dbReference type="PROSITE" id="PS51724">
    <property type="entry name" value="SPOR"/>
    <property type="match status" value="1"/>
</dbReference>
<dbReference type="InterPro" id="IPR052521">
    <property type="entry name" value="Cell_div_SPOR-domain"/>
</dbReference>
<dbReference type="PANTHER" id="PTHR38687:SF1">
    <property type="entry name" value="CELL DIVISION PROTEIN DEDD"/>
    <property type="match status" value="1"/>
</dbReference>
<protein>
    <submittedName>
        <fullName evidence="4">Sporulation repeat domain protein</fullName>
    </submittedName>
</protein>
<proteinExistence type="predicted"/>
<evidence type="ECO:0000313" key="5">
    <source>
        <dbReference type="Proteomes" id="UP000009223"/>
    </source>
</evidence>
<dbReference type="Proteomes" id="UP000009223">
    <property type="component" value="Chromosome"/>
</dbReference>
<feature type="region of interest" description="Disordered" evidence="1">
    <location>
        <begin position="125"/>
        <end position="165"/>
    </location>
</feature>
<feature type="compositionally biased region" description="Low complexity" evidence="1">
    <location>
        <begin position="125"/>
        <end position="164"/>
    </location>
</feature>
<evidence type="ECO:0000259" key="3">
    <source>
        <dbReference type="PROSITE" id="PS51724"/>
    </source>
</evidence>
<feature type="transmembrane region" description="Helical" evidence="2">
    <location>
        <begin position="7"/>
        <end position="29"/>
    </location>
</feature>
<dbReference type="OrthoDB" id="360945at2"/>
<organism evidence="4 5">
    <name type="scientific">Treponema primitia (strain ATCC BAA-887 / DSM 12427 / ZAS-2)</name>
    <dbReference type="NCBI Taxonomy" id="545694"/>
    <lineage>
        <taxon>Bacteria</taxon>
        <taxon>Pseudomonadati</taxon>
        <taxon>Spirochaetota</taxon>
        <taxon>Spirochaetia</taxon>
        <taxon>Spirochaetales</taxon>
        <taxon>Treponemataceae</taxon>
        <taxon>Treponema</taxon>
    </lineage>
</organism>
<dbReference type="KEGG" id="tpi:TREPR_3138"/>
<dbReference type="InterPro" id="IPR007730">
    <property type="entry name" value="SPOR-like_dom"/>
</dbReference>
<keyword evidence="2" id="KW-0472">Membrane</keyword>
<dbReference type="HOGENOM" id="CLU_1234382_0_0_12"/>
<reference evidence="4 5" key="2">
    <citation type="journal article" date="2011" name="ISME J.">
        <title>RNA-seq reveals cooperative metabolic interactions between two termite-gut spirochete species in co-culture.</title>
        <authorList>
            <person name="Rosenthal A.Z."/>
            <person name="Matson E.G."/>
            <person name="Eldar A."/>
            <person name="Leadbetter J.R."/>
        </authorList>
    </citation>
    <scope>NUCLEOTIDE SEQUENCE [LARGE SCALE GENOMIC DNA]</scope>
    <source>
        <strain evidence="5">ATCC BAA-887 / DSM 12427 / ZAS-2</strain>
    </source>
</reference>
<dbReference type="Gene3D" id="3.30.70.1070">
    <property type="entry name" value="Sporulation related repeat"/>
    <property type="match status" value="1"/>
</dbReference>
<accession>F5YLU1</accession>
<evidence type="ECO:0000313" key="4">
    <source>
        <dbReference type="EMBL" id="AEF84229.1"/>
    </source>
</evidence>
<dbReference type="PROSITE" id="PS51257">
    <property type="entry name" value="PROKAR_LIPOPROTEIN"/>
    <property type="match status" value="1"/>
</dbReference>
<feature type="domain" description="SPOR" evidence="3">
    <location>
        <begin position="164"/>
        <end position="244"/>
    </location>
</feature>
<dbReference type="STRING" id="545694.TREPR_3138"/>
<name>F5YLU1_TREPZ</name>
<evidence type="ECO:0000256" key="1">
    <source>
        <dbReference type="SAM" id="MobiDB-lite"/>
    </source>
</evidence>
<reference evidence="5" key="1">
    <citation type="submission" date="2009-12" db="EMBL/GenBank/DDBJ databases">
        <title>Complete sequence of Treponema primitia strain ZAS-2.</title>
        <authorList>
            <person name="Tetu S.G."/>
            <person name="Matson E."/>
            <person name="Ren Q."/>
            <person name="Seshadri R."/>
            <person name="Elbourne L."/>
            <person name="Hassan K.A."/>
            <person name="Durkin A."/>
            <person name="Radune D."/>
            <person name="Mohamoud Y."/>
            <person name="Shay R."/>
            <person name="Jin S."/>
            <person name="Zhang X."/>
            <person name="Lucey K."/>
            <person name="Ballor N.R."/>
            <person name="Ottesen E."/>
            <person name="Rosenthal R."/>
            <person name="Allen A."/>
            <person name="Leadbetter J.R."/>
            <person name="Paulsen I.T."/>
        </authorList>
    </citation>
    <scope>NUCLEOTIDE SEQUENCE [LARGE SCALE GENOMIC DNA]</scope>
    <source>
        <strain evidence="5">ATCC BAA-887 / DSM 12427 / ZAS-2</strain>
    </source>
</reference>
<dbReference type="PANTHER" id="PTHR38687">
    <property type="entry name" value="CELL DIVISION PROTEIN DEDD-RELATED"/>
    <property type="match status" value="1"/>
</dbReference>
<dbReference type="eggNOG" id="COG3087">
    <property type="taxonomic scope" value="Bacteria"/>
</dbReference>
<dbReference type="GO" id="GO:0042834">
    <property type="term" value="F:peptidoglycan binding"/>
    <property type="evidence" value="ECO:0007669"/>
    <property type="project" value="InterPro"/>
</dbReference>
<keyword evidence="2" id="KW-1133">Transmembrane helix</keyword>
<evidence type="ECO:0000256" key="2">
    <source>
        <dbReference type="SAM" id="Phobius"/>
    </source>
</evidence>
<keyword evidence="2" id="KW-0812">Transmembrane</keyword>
<keyword evidence="5" id="KW-1185">Reference proteome</keyword>
<dbReference type="SUPFAM" id="SSF110997">
    <property type="entry name" value="Sporulation related repeat"/>
    <property type="match status" value="1"/>
</dbReference>
<dbReference type="AlphaFoldDB" id="F5YLU1"/>
<dbReference type="GO" id="GO:0030428">
    <property type="term" value="C:cell septum"/>
    <property type="evidence" value="ECO:0007669"/>
    <property type="project" value="TreeGrafter"/>
</dbReference>
<dbReference type="EMBL" id="CP001843">
    <property type="protein sequence ID" value="AEF84229.1"/>
    <property type="molecule type" value="Genomic_DNA"/>
</dbReference>
<dbReference type="Pfam" id="PF05036">
    <property type="entry name" value="SPOR"/>
    <property type="match status" value="1"/>
</dbReference>
<dbReference type="GO" id="GO:0032506">
    <property type="term" value="P:cytokinetic process"/>
    <property type="evidence" value="ECO:0007669"/>
    <property type="project" value="TreeGrafter"/>
</dbReference>
<sequence length="247" mass="26228">MEKKKLLLIAVSVGVFLVIVIGACILVVAPKGPSPAAAAVSVKPQVRPIPVGEPEDTALLPASVNAVELVKNSIDITGLQTPPEAGKQQENVFYIYGENPNETVTVDRSTTTSGNRLIVDVPRPTTAAVPNAPRPAARTSAPAAAPARQPTAAPSTVASVPSPSKARDNYWVQTGSFSTKVRAEGVRETLSGKGITSLIENREVEGKTYFRVRVGPYTSKNEADYWLALIKSINGFEESQVWKSPAK</sequence>
<dbReference type="InterPro" id="IPR036680">
    <property type="entry name" value="SPOR-like_sf"/>
</dbReference>
<dbReference type="RefSeq" id="WP_015707125.1">
    <property type="nucleotide sequence ID" value="NC_015578.1"/>
</dbReference>